<protein>
    <submittedName>
        <fullName evidence="1">Uncharacterized protein</fullName>
    </submittedName>
</protein>
<reference evidence="1" key="1">
    <citation type="submission" date="2014-09" db="EMBL/GenBank/DDBJ databases">
        <authorList>
            <person name="Magalhaes I.L.F."/>
            <person name="Oliveira U."/>
            <person name="Santos F.R."/>
            <person name="Vidigal T.H.D.A."/>
            <person name="Brescovit A.D."/>
            <person name="Santos A.J."/>
        </authorList>
    </citation>
    <scope>NUCLEOTIDE SEQUENCE</scope>
    <source>
        <tissue evidence="1">Shoot tissue taken approximately 20 cm above the soil surface</tissue>
    </source>
</reference>
<dbReference type="EMBL" id="GBRH01255093">
    <property type="protein sequence ID" value="JAD42802.1"/>
    <property type="molecule type" value="Transcribed_RNA"/>
</dbReference>
<proteinExistence type="predicted"/>
<name>A0A0A9A6Y3_ARUDO</name>
<evidence type="ECO:0000313" key="1">
    <source>
        <dbReference type="EMBL" id="JAD42802.1"/>
    </source>
</evidence>
<dbReference type="AlphaFoldDB" id="A0A0A9A6Y3"/>
<accession>A0A0A9A6Y3</accession>
<sequence length="19" mass="2168">MPSYQVILLYVCLELIVNG</sequence>
<reference evidence="1" key="2">
    <citation type="journal article" date="2015" name="Data Brief">
        <title>Shoot transcriptome of the giant reed, Arundo donax.</title>
        <authorList>
            <person name="Barrero R.A."/>
            <person name="Guerrero F.D."/>
            <person name="Moolhuijzen P."/>
            <person name="Goolsby J.A."/>
            <person name="Tidwell J."/>
            <person name="Bellgard S.E."/>
            <person name="Bellgard M.I."/>
        </authorList>
    </citation>
    <scope>NUCLEOTIDE SEQUENCE</scope>
    <source>
        <tissue evidence="1">Shoot tissue taken approximately 20 cm above the soil surface</tissue>
    </source>
</reference>
<organism evidence="1">
    <name type="scientific">Arundo donax</name>
    <name type="common">Giant reed</name>
    <name type="synonym">Donax arundinaceus</name>
    <dbReference type="NCBI Taxonomy" id="35708"/>
    <lineage>
        <taxon>Eukaryota</taxon>
        <taxon>Viridiplantae</taxon>
        <taxon>Streptophyta</taxon>
        <taxon>Embryophyta</taxon>
        <taxon>Tracheophyta</taxon>
        <taxon>Spermatophyta</taxon>
        <taxon>Magnoliopsida</taxon>
        <taxon>Liliopsida</taxon>
        <taxon>Poales</taxon>
        <taxon>Poaceae</taxon>
        <taxon>PACMAD clade</taxon>
        <taxon>Arundinoideae</taxon>
        <taxon>Arundineae</taxon>
        <taxon>Arundo</taxon>
    </lineage>
</organism>